<proteinExistence type="predicted"/>
<evidence type="ECO:0000256" key="1">
    <source>
        <dbReference type="ARBA" id="ARBA00004141"/>
    </source>
</evidence>
<dbReference type="Pfam" id="PF04193">
    <property type="entry name" value="PQ-loop"/>
    <property type="match status" value="1"/>
</dbReference>
<comment type="subcellular location">
    <subcellularLocation>
        <location evidence="1">Membrane</location>
        <topology evidence="1">Multi-pass membrane protein</topology>
    </subcellularLocation>
</comment>
<evidence type="ECO:0000256" key="2">
    <source>
        <dbReference type="ARBA" id="ARBA00022692"/>
    </source>
</evidence>
<feature type="transmembrane region" description="Helical" evidence="5">
    <location>
        <begin position="7"/>
        <end position="27"/>
    </location>
</feature>
<organism evidence="6">
    <name type="scientific">viral metagenome</name>
    <dbReference type="NCBI Taxonomy" id="1070528"/>
    <lineage>
        <taxon>unclassified sequences</taxon>
        <taxon>metagenomes</taxon>
        <taxon>organismal metagenomes</taxon>
    </lineage>
</organism>
<name>A0A6C0K4E6_9ZZZZ</name>
<feature type="transmembrane region" description="Helical" evidence="5">
    <location>
        <begin position="39"/>
        <end position="57"/>
    </location>
</feature>
<protein>
    <recommendedName>
        <fullName evidence="7">Sugar transporter SWEET1</fullName>
    </recommendedName>
</protein>
<feature type="transmembrane region" description="Helical" evidence="5">
    <location>
        <begin position="64"/>
        <end position="86"/>
    </location>
</feature>
<dbReference type="AlphaFoldDB" id="A0A6C0K4E6"/>
<keyword evidence="2 5" id="KW-0812">Transmembrane</keyword>
<evidence type="ECO:0000256" key="4">
    <source>
        <dbReference type="ARBA" id="ARBA00023136"/>
    </source>
</evidence>
<dbReference type="EMBL" id="MN740793">
    <property type="protein sequence ID" value="QHU11956.1"/>
    <property type="molecule type" value="Genomic_DNA"/>
</dbReference>
<dbReference type="Gene3D" id="1.20.1280.290">
    <property type="match status" value="1"/>
</dbReference>
<dbReference type="InterPro" id="IPR006603">
    <property type="entry name" value="PQ-loop_rpt"/>
</dbReference>
<evidence type="ECO:0008006" key="7">
    <source>
        <dbReference type="Google" id="ProtNLM"/>
    </source>
</evidence>
<keyword evidence="3 5" id="KW-1133">Transmembrane helix</keyword>
<evidence type="ECO:0000313" key="6">
    <source>
        <dbReference type="EMBL" id="QHU11956.1"/>
    </source>
</evidence>
<keyword evidence="4 5" id="KW-0472">Membrane</keyword>
<evidence type="ECO:0000256" key="5">
    <source>
        <dbReference type="SAM" id="Phobius"/>
    </source>
</evidence>
<accession>A0A6C0K4E6</accession>
<dbReference type="GO" id="GO:0016020">
    <property type="term" value="C:membrane"/>
    <property type="evidence" value="ECO:0007669"/>
    <property type="project" value="UniProtKB-SubCell"/>
</dbReference>
<sequence length="128" mass="14096">MLISHSITYLVGLLGGLGTTFSFAPQVLRVYRTTDMDGLSPTMMIIHATGVCSWIAYGILRKDFYVIVFNILTLTMLTLIMSRYAYVTTFSKRNNTPLPTTTASTSTTTGTSVTGARRGWLKIWIGGE</sequence>
<reference evidence="6" key="1">
    <citation type="journal article" date="2020" name="Nature">
        <title>Giant virus diversity and host interactions through global metagenomics.</title>
        <authorList>
            <person name="Schulz F."/>
            <person name="Roux S."/>
            <person name="Paez-Espino D."/>
            <person name="Jungbluth S."/>
            <person name="Walsh D.A."/>
            <person name="Denef V.J."/>
            <person name="McMahon K.D."/>
            <person name="Konstantinidis K.T."/>
            <person name="Eloe-Fadrosh E.A."/>
            <person name="Kyrpides N.C."/>
            <person name="Woyke T."/>
        </authorList>
    </citation>
    <scope>NUCLEOTIDE SEQUENCE</scope>
    <source>
        <strain evidence="6">GVMAG-S-1101169-75</strain>
    </source>
</reference>
<evidence type="ECO:0000256" key="3">
    <source>
        <dbReference type="ARBA" id="ARBA00022989"/>
    </source>
</evidence>